<dbReference type="PANTHER" id="PTHR35340">
    <property type="entry name" value="PQQ ENZYME REPEAT PROTEIN-RELATED"/>
    <property type="match status" value="1"/>
</dbReference>
<dbReference type="InterPro" id="IPR039535">
    <property type="entry name" value="ASST-like"/>
</dbReference>
<dbReference type="PANTHER" id="PTHR35340:SF5">
    <property type="entry name" value="ASST-DOMAIN-CONTAINING PROTEIN"/>
    <property type="match status" value="1"/>
</dbReference>
<dbReference type="PROSITE" id="PS51318">
    <property type="entry name" value="TAT"/>
    <property type="match status" value="1"/>
</dbReference>
<dbReference type="SUPFAM" id="SSF63829">
    <property type="entry name" value="Calcium-dependent phosphotriesterase"/>
    <property type="match status" value="1"/>
</dbReference>
<organism evidence="1">
    <name type="scientific">uncultured Rubrobacteraceae bacterium</name>
    <dbReference type="NCBI Taxonomy" id="349277"/>
    <lineage>
        <taxon>Bacteria</taxon>
        <taxon>Bacillati</taxon>
        <taxon>Actinomycetota</taxon>
        <taxon>Rubrobacteria</taxon>
        <taxon>Rubrobacterales</taxon>
        <taxon>Rubrobacteraceae</taxon>
        <taxon>environmental samples</taxon>
    </lineage>
</organism>
<dbReference type="AlphaFoldDB" id="A0A6J4PJ14"/>
<dbReference type="InterPro" id="IPR053143">
    <property type="entry name" value="Arylsulfate_ST"/>
</dbReference>
<dbReference type="EMBL" id="CADCVA010000107">
    <property type="protein sequence ID" value="CAA9411535.1"/>
    <property type="molecule type" value="Genomic_DNA"/>
</dbReference>
<proteinExistence type="predicted"/>
<name>A0A6J4PJ14_9ACTN</name>
<gene>
    <name evidence="1" type="ORF">AVDCRST_MAG82-823</name>
</gene>
<sequence length="493" mass="54291">MSARHTRREFIKVAGAGVVGATLLNTLGCRPPDWISTIASSGRAGSTHSFRSRPDLGPPVMEVNVRASDNVAPGYVFVGPKKGEGQDGPMIVDDHGRLVWFARDRYVTDFKAQSYRGEPVLTWWEGGIVAGHGVGEYVIFDSSYREVRRVRAGNGYRGDLHEFSITPRDTALITIYAETRTDLSPVGGPRVGPVWEGIAQELDIETGEVLFEWRSLEHVGVEESYRGPPEDRSEPFDYFHINSIEVDPDGDFLIDAKGTWAVYKVDRGSGGVLWRLGGKRSDFEMGPGTRFAYQHDARRQREGTITIFDNGASPQVHEQSRGIVVELDIDAMTATLVREYTHPEEPLATSQGNMQVLPNGNVFIGWGTEPFLSEYSKDGKLIFDIELPGETQSYRAFRLPWGGRPDEDPAVAVEKGPDDKVTVYASWNGATEVSTWQVLAGASPDELEPLGSGPWKGFETALAVRTEEPYVAVRAEDDSGRVLGTSEAVKPRS</sequence>
<reference evidence="1" key="1">
    <citation type="submission" date="2020-02" db="EMBL/GenBank/DDBJ databases">
        <authorList>
            <person name="Meier V. D."/>
        </authorList>
    </citation>
    <scope>NUCLEOTIDE SEQUENCE</scope>
    <source>
        <strain evidence="1">AVDCRST_MAG82</strain>
    </source>
</reference>
<evidence type="ECO:0000313" key="1">
    <source>
        <dbReference type="EMBL" id="CAA9411535.1"/>
    </source>
</evidence>
<protein>
    <submittedName>
        <fullName evidence="1">Uncharacterized protein</fullName>
    </submittedName>
</protein>
<accession>A0A6J4PJ14</accession>
<dbReference type="InterPro" id="IPR006311">
    <property type="entry name" value="TAT_signal"/>
</dbReference>
<dbReference type="Pfam" id="PF14269">
    <property type="entry name" value="Arylsulfotran_2"/>
    <property type="match status" value="1"/>
</dbReference>